<sequence>MPCEARQPSTYVEMVPIPAKQML</sequence>
<reference evidence="2" key="1">
    <citation type="submission" date="2016-08" db="EMBL/GenBank/DDBJ databases">
        <authorList>
            <person name="Seilhamer J.J."/>
        </authorList>
    </citation>
    <scope>NUCLEOTIDE SEQUENCE [LARGE SCALE GENOMIC DNA]</scope>
    <source>
        <strain evidence="2">SDA_GO95</strain>
    </source>
</reference>
<organism evidence="1 2">
    <name type="scientific">Bacillus mycoides</name>
    <dbReference type="NCBI Taxonomy" id="1405"/>
    <lineage>
        <taxon>Bacteria</taxon>
        <taxon>Bacillati</taxon>
        <taxon>Bacillota</taxon>
        <taxon>Bacilli</taxon>
        <taxon>Bacillales</taxon>
        <taxon>Bacillaceae</taxon>
        <taxon>Bacillus</taxon>
        <taxon>Bacillus cereus group</taxon>
    </lineage>
</organism>
<protein>
    <submittedName>
        <fullName evidence="1">Uncharacterized protein</fullName>
    </submittedName>
</protein>
<dbReference type="Proteomes" id="UP000195696">
    <property type="component" value="Unassembled WGS sequence"/>
</dbReference>
<evidence type="ECO:0000313" key="2">
    <source>
        <dbReference type="Proteomes" id="UP000195696"/>
    </source>
</evidence>
<dbReference type="EMBL" id="FMAK01000057">
    <property type="protein sequence ID" value="SCB70982.1"/>
    <property type="molecule type" value="Genomic_DNA"/>
</dbReference>
<accession>A0A1C3TFR3</accession>
<name>A0A1C3TFR3_BACMY</name>
<proteinExistence type="predicted"/>
<dbReference type="AlphaFoldDB" id="A0A1C3TFR3"/>
<evidence type="ECO:0000313" key="1">
    <source>
        <dbReference type="EMBL" id="SCB70982.1"/>
    </source>
</evidence>
<gene>
    <name evidence="1" type="ORF">BWGO95_05203</name>
</gene>